<proteinExistence type="predicted"/>
<evidence type="ECO:0000313" key="2">
    <source>
        <dbReference type="EMBL" id="NHO52856.1"/>
    </source>
</evidence>
<organism evidence="2 3">
    <name type="scientific">Acetobacter estunensis</name>
    <dbReference type="NCBI Taxonomy" id="104097"/>
    <lineage>
        <taxon>Bacteria</taxon>
        <taxon>Pseudomonadati</taxon>
        <taxon>Pseudomonadota</taxon>
        <taxon>Alphaproteobacteria</taxon>
        <taxon>Acetobacterales</taxon>
        <taxon>Acetobacteraceae</taxon>
        <taxon>Acetobacter</taxon>
    </lineage>
</organism>
<comment type="caution">
    <text evidence="2">The sequence shown here is derived from an EMBL/GenBank/DDBJ whole genome shotgun (WGS) entry which is preliminary data.</text>
</comment>
<dbReference type="RefSeq" id="WP_166312997.1">
    <property type="nucleotide sequence ID" value="NZ_WOTH01000003.1"/>
</dbReference>
<dbReference type="PANTHER" id="PTHR38008:SF2">
    <property type="entry name" value="HEMOLYSIN"/>
    <property type="match status" value="1"/>
</dbReference>
<feature type="signal peptide" evidence="1">
    <location>
        <begin position="1"/>
        <end position="27"/>
    </location>
</feature>
<keyword evidence="3" id="KW-1185">Reference proteome</keyword>
<sequence>MPLPSISLRHALFITAGSLLLVGCASASHPPHRIGMPNPASAWCIKQGGHLEIRKESSGSVGYCHLPDGQVVEEWALFRAAHPSDGIPR</sequence>
<feature type="chain" id="PRO_5037063210" evidence="1">
    <location>
        <begin position="28"/>
        <end position="89"/>
    </location>
</feature>
<reference evidence="2" key="1">
    <citation type="submission" date="2019-11" db="EMBL/GenBank/DDBJ databases">
        <title>Description of new Acetobacter species.</title>
        <authorList>
            <person name="Cleenwerck I."/>
            <person name="Sombolestani A.S."/>
        </authorList>
    </citation>
    <scope>NUCLEOTIDE SEQUENCE</scope>
    <source>
        <strain evidence="2">LMG 1626</strain>
    </source>
</reference>
<protein>
    <submittedName>
        <fullName evidence="2">DUF333 domain-containing protein</fullName>
    </submittedName>
</protein>
<keyword evidence="1" id="KW-0732">Signal</keyword>
<evidence type="ECO:0000313" key="3">
    <source>
        <dbReference type="Proteomes" id="UP000597459"/>
    </source>
</evidence>
<dbReference type="AlphaFoldDB" id="A0A967B614"/>
<dbReference type="Pfam" id="PF03891">
    <property type="entry name" value="DUF333"/>
    <property type="match status" value="1"/>
</dbReference>
<accession>A0A967B614</accession>
<gene>
    <name evidence="2" type="ORF">GOB87_02620</name>
</gene>
<dbReference type="EMBL" id="WOTH01000003">
    <property type="protein sequence ID" value="NHO52856.1"/>
    <property type="molecule type" value="Genomic_DNA"/>
</dbReference>
<evidence type="ECO:0000256" key="1">
    <source>
        <dbReference type="SAM" id="SignalP"/>
    </source>
</evidence>
<dbReference type="PANTHER" id="PTHR38008">
    <property type="entry name" value="HEMOLYSIN-RELATED"/>
    <property type="match status" value="1"/>
</dbReference>
<dbReference type="Proteomes" id="UP000597459">
    <property type="component" value="Unassembled WGS sequence"/>
</dbReference>
<name>A0A967B614_9PROT</name>
<dbReference type="InterPro" id="IPR005590">
    <property type="entry name" value="DUF333"/>
</dbReference>